<sequence length="185" mass="21329">MKIYTKTGDKGTTSNLLGERVPKSDITMELQGQVDEINSGVGYLRSLLKELGFTPKVAHTDEILKEIQYNLYKIGIDIASRFTKHHILDSHVEVLEEEIDRMVNQMPPLKSFIYYSGSKEGTYSHVIRATTRRSERTFVKALAELNAEYPADYQYVNRLSDYFHTLARYMNFLQGVPDEPMILRD</sequence>
<comment type="catalytic activity">
    <reaction evidence="12 14">
        <text>2 cob(II)yrinate a,c diamide + reduced [electron-transfer flavoprotein] + 2 ATP = 2 adenosylcob(III)yrinate a,c-diamide + 2 triphosphate + oxidized [electron-transfer flavoprotein] + 3 H(+)</text>
        <dbReference type="Rhea" id="RHEA:11528"/>
        <dbReference type="Rhea" id="RHEA-COMP:10685"/>
        <dbReference type="Rhea" id="RHEA-COMP:10686"/>
        <dbReference type="ChEBI" id="CHEBI:15378"/>
        <dbReference type="ChEBI" id="CHEBI:18036"/>
        <dbReference type="ChEBI" id="CHEBI:30616"/>
        <dbReference type="ChEBI" id="CHEBI:57692"/>
        <dbReference type="ChEBI" id="CHEBI:58307"/>
        <dbReference type="ChEBI" id="CHEBI:58503"/>
        <dbReference type="ChEBI" id="CHEBI:58537"/>
        <dbReference type="EC" id="2.5.1.17"/>
    </reaction>
</comment>
<evidence type="ECO:0000256" key="8">
    <source>
        <dbReference type="ARBA" id="ARBA00022840"/>
    </source>
</evidence>
<dbReference type="Pfam" id="PF01923">
    <property type="entry name" value="Cob_adeno_trans"/>
    <property type="match status" value="1"/>
</dbReference>
<reference evidence="16 17" key="1">
    <citation type="submission" date="2019-05" db="EMBL/GenBank/DDBJ databases">
        <authorList>
            <consortium name="Pathogen Informatics"/>
        </authorList>
    </citation>
    <scope>NUCLEOTIDE SEQUENCE [LARGE SCALE GENOMIC DNA]</scope>
    <source>
        <strain evidence="16 17">NCTC503</strain>
    </source>
</reference>
<evidence type="ECO:0000256" key="7">
    <source>
        <dbReference type="ARBA" id="ARBA00022741"/>
    </source>
</evidence>
<comment type="pathway">
    <text evidence="1 14">Cofactor biosynthesis; adenosylcobalamin biosynthesis; adenosylcobalamin from cob(II)yrinate a,c-diamide: step 2/7.</text>
</comment>
<evidence type="ECO:0000256" key="2">
    <source>
        <dbReference type="ARBA" id="ARBA00007487"/>
    </source>
</evidence>
<name>A0A4U9RL42_HATHI</name>
<evidence type="ECO:0000256" key="14">
    <source>
        <dbReference type="RuleBase" id="RU366026"/>
    </source>
</evidence>
<dbReference type="GO" id="GO:0009236">
    <property type="term" value="P:cobalamin biosynthetic process"/>
    <property type="evidence" value="ECO:0007669"/>
    <property type="project" value="UniProtKB-UniRule"/>
</dbReference>
<proteinExistence type="inferred from homology"/>
<keyword evidence="8 14" id="KW-0067">ATP-binding</keyword>
<evidence type="ECO:0000259" key="15">
    <source>
        <dbReference type="Pfam" id="PF01923"/>
    </source>
</evidence>
<evidence type="ECO:0000313" key="17">
    <source>
        <dbReference type="Proteomes" id="UP000308489"/>
    </source>
</evidence>
<gene>
    <name evidence="16" type="primary">yvqK</name>
    <name evidence="16" type="ORF">NCTC503_01911</name>
</gene>
<dbReference type="AlphaFoldDB" id="A0A4U9RL42"/>
<dbReference type="NCBIfam" id="TIGR00636">
    <property type="entry name" value="PduO_Nterm"/>
    <property type="match status" value="1"/>
</dbReference>
<comment type="similarity">
    <text evidence="2 14">Belongs to the Cob(I)alamin adenosyltransferase family.</text>
</comment>
<protein>
    <recommendedName>
        <fullName evidence="4 14">Corrinoid adenosyltransferase</fullName>
        <ecNumber evidence="3 14">2.5.1.17</ecNumber>
    </recommendedName>
    <alternativeName>
        <fullName evidence="9 14">Cob(II)alamin adenosyltransferase</fullName>
    </alternativeName>
    <alternativeName>
        <fullName evidence="11 14">Cob(II)yrinic acid a,c-diamide adenosyltransferase</fullName>
    </alternativeName>
    <alternativeName>
        <fullName evidence="10 14">Cobinamide/cobalamin adenosyltransferase</fullName>
    </alternativeName>
</protein>
<feature type="domain" description="Cobalamin adenosyltransferase-like" evidence="15">
    <location>
        <begin position="3"/>
        <end position="170"/>
    </location>
</feature>
<evidence type="ECO:0000256" key="4">
    <source>
        <dbReference type="ARBA" id="ARBA00020963"/>
    </source>
</evidence>
<evidence type="ECO:0000256" key="3">
    <source>
        <dbReference type="ARBA" id="ARBA00012454"/>
    </source>
</evidence>
<keyword evidence="17" id="KW-1185">Reference proteome</keyword>
<accession>A0A4U9RL42</accession>
<comment type="catalytic activity">
    <reaction evidence="13 14">
        <text>2 cob(II)alamin + reduced [electron-transfer flavoprotein] + 2 ATP = 2 adenosylcob(III)alamin + 2 triphosphate + oxidized [electron-transfer flavoprotein] + 3 H(+)</text>
        <dbReference type="Rhea" id="RHEA:28671"/>
        <dbReference type="Rhea" id="RHEA-COMP:10685"/>
        <dbReference type="Rhea" id="RHEA-COMP:10686"/>
        <dbReference type="ChEBI" id="CHEBI:15378"/>
        <dbReference type="ChEBI" id="CHEBI:16304"/>
        <dbReference type="ChEBI" id="CHEBI:18036"/>
        <dbReference type="ChEBI" id="CHEBI:18408"/>
        <dbReference type="ChEBI" id="CHEBI:30616"/>
        <dbReference type="ChEBI" id="CHEBI:57692"/>
        <dbReference type="ChEBI" id="CHEBI:58307"/>
        <dbReference type="EC" id="2.5.1.17"/>
    </reaction>
</comment>
<evidence type="ECO:0000256" key="11">
    <source>
        <dbReference type="ARBA" id="ARBA00033354"/>
    </source>
</evidence>
<dbReference type="SUPFAM" id="SSF89028">
    <property type="entry name" value="Cobalamin adenosyltransferase-like"/>
    <property type="match status" value="1"/>
</dbReference>
<evidence type="ECO:0000256" key="6">
    <source>
        <dbReference type="ARBA" id="ARBA00022679"/>
    </source>
</evidence>
<dbReference type="InterPro" id="IPR036451">
    <property type="entry name" value="CblAdoTrfase-like_sf"/>
</dbReference>
<evidence type="ECO:0000256" key="9">
    <source>
        <dbReference type="ARBA" id="ARBA00031529"/>
    </source>
</evidence>
<dbReference type="Gene3D" id="1.20.1200.10">
    <property type="entry name" value="Cobalamin adenosyltransferase-like"/>
    <property type="match status" value="1"/>
</dbReference>
<evidence type="ECO:0000256" key="1">
    <source>
        <dbReference type="ARBA" id="ARBA00005121"/>
    </source>
</evidence>
<dbReference type="UniPathway" id="UPA00148">
    <property type="reaction ID" value="UER00233"/>
</dbReference>
<evidence type="ECO:0000256" key="5">
    <source>
        <dbReference type="ARBA" id="ARBA00022573"/>
    </source>
</evidence>
<dbReference type="GO" id="GO:0005524">
    <property type="term" value="F:ATP binding"/>
    <property type="evidence" value="ECO:0007669"/>
    <property type="project" value="UniProtKB-UniRule"/>
</dbReference>
<dbReference type="EC" id="2.5.1.17" evidence="3 14"/>
<dbReference type="PANTHER" id="PTHR12213">
    <property type="entry name" value="CORRINOID ADENOSYLTRANSFERASE"/>
    <property type="match status" value="1"/>
</dbReference>
<dbReference type="RefSeq" id="WP_138210503.1">
    <property type="nucleotide sequence ID" value="NZ_CBCRUQ010000003.1"/>
</dbReference>
<dbReference type="InterPro" id="IPR016030">
    <property type="entry name" value="CblAdoTrfase-like"/>
</dbReference>
<keyword evidence="5 14" id="KW-0169">Cobalamin biosynthesis</keyword>
<dbReference type="GO" id="GO:0008817">
    <property type="term" value="F:corrinoid adenosyltransferase activity"/>
    <property type="evidence" value="ECO:0007669"/>
    <property type="project" value="UniProtKB-UniRule"/>
</dbReference>
<keyword evidence="7 14" id="KW-0547">Nucleotide-binding</keyword>
<evidence type="ECO:0000256" key="10">
    <source>
        <dbReference type="ARBA" id="ARBA00033334"/>
    </source>
</evidence>
<dbReference type="Proteomes" id="UP000308489">
    <property type="component" value="Chromosome 1"/>
</dbReference>
<dbReference type="OrthoDB" id="9778896at2"/>
<evidence type="ECO:0000313" key="16">
    <source>
        <dbReference type="EMBL" id="VTQ92148.1"/>
    </source>
</evidence>
<keyword evidence="6 14" id="KW-0808">Transferase</keyword>
<dbReference type="InterPro" id="IPR029499">
    <property type="entry name" value="PduO-typ"/>
</dbReference>
<dbReference type="KEGG" id="hhw:NCTC503_01911"/>
<evidence type="ECO:0000256" key="13">
    <source>
        <dbReference type="ARBA" id="ARBA00048692"/>
    </source>
</evidence>
<organism evidence="16 17">
    <name type="scientific">Hathewaya histolytica</name>
    <name type="common">Clostridium histolyticum</name>
    <dbReference type="NCBI Taxonomy" id="1498"/>
    <lineage>
        <taxon>Bacteria</taxon>
        <taxon>Bacillati</taxon>
        <taxon>Bacillota</taxon>
        <taxon>Clostridia</taxon>
        <taxon>Eubacteriales</taxon>
        <taxon>Clostridiaceae</taxon>
        <taxon>Hathewaya</taxon>
    </lineage>
</organism>
<evidence type="ECO:0000256" key="12">
    <source>
        <dbReference type="ARBA" id="ARBA00048555"/>
    </source>
</evidence>
<dbReference type="PANTHER" id="PTHR12213:SF0">
    <property type="entry name" value="CORRINOID ADENOSYLTRANSFERASE MMAB"/>
    <property type="match status" value="1"/>
</dbReference>
<dbReference type="EMBL" id="LR590481">
    <property type="protein sequence ID" value="VTQ92148.1"/>
    <property type="molecule type" value="Genomic_DNA"/>
</dbReference>